<dbReference type="PANTHER" id="PTHR36114:SF1">
    <property type="entry name" value="16.7 KDA PROTEIN IN WHIE LOCUS"/>
    <property type="match status" value="1"/>
</dbReference>
<evidence type="ECO:0000313" key="7">
    <source>
        <dbReference type="Proteomes" id="UP000249363"/>
    </source>
</evidence>
<dbReference type="PANTHER" id="PTHR36114">
    <property type="entry name" value="16.7 KDA PROTEIN IN WHIE LOCUS"/>
    <property type="match status" value="1"/>
</dbReference>
<evidence type="ECO:0000256" key="4">
    <source>
        <dbReference type="ARBA" id="ARBA00023211"/>
    </source>
</evidence>
<evidence type="ECO:0000256" key="2">
    <source>
        <dbReference type="ARBA" id="ARBA00007456"/>
    </source>
</evidence>
<dbReference type="InterPro" id="IPR006045">
    <property type="entry name" value="Cupin_1"/>
</dbReference>
<accession>A0A364L450</accession>
<feature type="domain" description="Cupin type-1" evidence="5">
    <location>
        <begin position="48"/>
        <end position="97"/>
    </location>
</feature>
<dbReference type="InterPro" id="IPR011051">
    <property type="entry name" value="RmlC_Cupin_sf"/>
</dbReference>
<evidence type="ECO:0000259" key="5">
    <source>
        <dbReference type="Pfam" id="PF00190"/>
    </source>
</evidence>
<dbReference type="InterPro" id="IPR052044">
    <property type="entry name" value="PKS_Associated_Protein"/>
</dbReference>
<comment type="caution">
    <text evidence="6">The sequence shown here is derived from an EMBL/GenBank/DDBJ whole genome shotgun (WGS) entry which is preliminary data.</text>
</comment>
<gene>
    <name evidence="6" type="ORF">BHQ10_006594</name>
</gene>
<dbReference type="GO" id="GO:0030145">
    <property type="term" value="F:manganese ion binding"/>
    <property type="evidence" value="ECO:0007669"/>
    <property type="project" value="InterPro"/>
</dbReference>
<dbReference type="RefSeq" id="XP_040735098.1">
    <property type="nucleotide sequence ID" value="XM_040879197.1"/>
</dbReference>
<dbReference type="Gene3D" id="2.60.120.10">
    <property type="entry name" value="Jelly Rolls"/>
    <property type="match status" value="1"/>
</dbReference>
<evidence type="ECO:0000256" key="3">
    <source>
        <dbReference type="ARBA" id="ARBA00022525"/>
    </source>
</evidence>
<dbReference type="Pfam" id="PF00190">
    <property type="entry name" value="Cupin_1"/>
    <property type="match status" value="1"/>
</dbReference>
<dbReference type="InterPro" id="IPR014710">
    <property type="entry name" value="RmlC-like_jellyroll"/>
</dbReference>
<keyword evidence="7" id="KW-1185">Reference proteome</keyword>
<comment type="similarity">
    <text evidence="2">Belongs to the germin family.</text>
</comment>
<dbReference type="EMBL" id="MIKG01000012">
    <property type="protein sequence ID" value="RAO70582.1"/>
    <property type="molecule type" value="Genomic_DNA"/>
</dbReference>
<organism evidence="6 7">
    <name type="scientific">Talaromyces amestolkiae</name>
    <dbReference type="NCBI Taxonomy" id="1196081"/>
    <lineage>
        <taxon>Eukaryota</taxon>
        <taxon>Fungi</taxon>
        <taxon>Dikarya</taxon>
        <taxon>Ascomycota</taxon>
        <taxon>Pezizomycotina</taxon>
        <taxon>Eurotiomycetes</taxon>
        <taxon>Eurotiomycetidae</taxon>
        <taxon>Eurotiales</taxon>
        <taxon>Trichocomaceae</taxon>
        <taxon>Talaromyces</taxon>
        <taxon>Talaromyces sect. Talaromyces</taxon>
    </lineage>
</organism>
<dbReference type="GO" id="GO:0005576">
    <property type="term" value="C:extracellular region"/>
    <property type="evidence" value="ECO:0007669"/>
    <property type="project" value="UniProtKB-SubCell"/>
</dbReference>
<keyword evidence="4" id="KW-0464">Manganese</keyword>
<name>A0A364L450_TALAM</name>
<dbReference type="STRING" id="1196081.A0A364L450"/>
<dbReference type="GeneID" id="63795810"/>
<dbReference type="PRINTS" id="PR00325">
    <property type="entry name" value="GERMIN"/>
</dbReference>
<protein>
    <recommendedName>
        <fullName evidence="5">Cupin type-1 domain-containing protein</fullName>
    </recommendedName>
</protein>
<proteinExistence type="inferred from homology"/>
<evidence type="ECO:0000313" key="6">
    <source>
        <dbReference type="EMBL" id="RAO70582.1"/>
    </source>
</evidence>
<dbReference type="OrthoDB" id="204928at2759"/>
<reference evidence="6 7" key="1">
    <citation type="journal article" date="2017" name="Biotechnol. Biofuels">
        <title>Differential beta-glucosidase expression as a function of carbon source availability in Talaromyces amestolkiae: a genomic and proteomic approach.</title>
        <authorList>
            <person name="de Eugenio L.I."/>
            <person name="Mendez-Liter J.A."/>
            <person name="Nieto-Dominguez M."/>
            <person name="Alonso L."/>
            <person name="Gil-Munoz J."/>
            <person name="Barriuso J."/>
            <person name="Prieto A."/>
            <person name="Martinez M.J."/>
        </authorList>
    </citation>
    <scope>NUCLEOTIDE SEQUENCE [LARGE SCALE GENOMIC DNA]</scope>
    <source>
        <strain evidence="6 7">CIB</strain>
    </source>
</reference>
<comment type="subcellular location">
    <subcellularLocation>
        <location evidence="1">Secreted</location>
    </subcellularLocation>
</comment>
<dbReference type="AlphaFoldDB" id="A0A364L450"/>
<dbReference type="CDD" id="cd02226">
    <property type="entry name" value="cupin_YdbB-like"/>
    <property type="match status" value="1"/>
</dbReference>
<sequence length="142" mass="15610">MASKQPTKQSVPLSIGKIDSYWSPKIIASLNDAYEIKISKFSGEFIWHSHPDTDELFYIIKGKVLIRLNEPGQNSGLEDVYLDEGDIFVVPKGVMHCPAVVDNDDGTGEAVVMLMEPTGVVNTGNRGFVQGRTNEVGDLRLT</sequence>
<keyword evidence="3" id="KW-0964">Secreted</keyword>
<dbReference type="SUPFAM" id="SSF51182">
    <property type="entry name" value="RmlC-like cupins"/>
    <property type="match status" value="1"/>
</dbReference>
<dbReference type="Proteomes" id="UP000249363">
    <property type="component" value="Unassembled WGS sequence"/>
</dbReference>
<dbReference type="InterPro" id="IPR001929">
    <property type="entry name" value="Germin"/>
</dbReference>
<evidence type="ECO:0000256" key="1">
    <source>
        <dbReference type="ARBA" id="ARBA00004613"/>
    </source>
</evidence>